<protein>
    <submittedName>
        <fullName evidence="2">Uncharacterized protein</fullName>
    </submittedName>
</protein>
<keyword evidence="1" id="KW-1133">Transmembrane helix</keyword>
<name>A0A384ZWG8_9CAUD</name>
<dbReference type="Proteomes" id="UP000263742">
    <property type="component" value="Segment"/>
</dbReference>
<feature type="transmembrane region" description="Helical" evidence="1">
    <location>
        <begin position="31"/>
        <end position="49"/>
    </location>
</feature>
<proteinExistence type="predicted"/>
<feature type="transmembrane region" description="Helical" evidence="1">
    <location>
        <begin position="7"/>
        <end position="25"/>
    </location>
</feature>
<accession>A0A384ZWG8</accession>
<sequence length="107" mass="12234">MTLETEYFIWMAVIVVVIGCELSDFRNNPKISIALAISFLLSLSYVPAFNTQSQEMIFYVVSALLNIGLFYLYAYLCDDMPSHYKKFYVLDIGLFQGATALAIYKFI</sequence>
<keyword evidence="1" id="KW-0472">Membrane</keyword>
<evidence type="ECO:0000256" key="1">
    <source>
        <dbReference type="SAM" id="Phobius"/>
    </source>
</evidence>
<organism evidence="2 3">
    <name type="scientific">Dickeya phage vB_DsoM_JA13</name>
    <dbReference type="NCBI Taxonomy" id="2283030"/>
    <lineage>
        <taxon>Viruses</taxon>
        <taxon>Duplodnaviria</taxon>
        <taxon>Heunggongvirae</taxon>
        <taxon>Uroviricota</taxon>
        <taxon>Caudoviricetes</taxon>
        <taxon>Salmondvirus</taxon>
        <taxon>Salmondvirus JA11</taxon>
    </lineage>
</organism>
<evidence type="ECO:0000313" key="2">
    <source>
        <dbReference type="EMBL" id="AXG66586.1"/>
    </source>
</evidence>
<gene>
    <name evidence="2" type="ORF">JA13_183</name>
</gene>
<reference evidence="2 3" key="1">
    <citation type="journal article" date="2018" name="Front. Microbiol.">
        <title>Jumbo Bacteriophages Are Represented Within an Increasing Diversity of Environmental Viruses Infecting the Emerging Phytopathogen, Dickeya solani.</title>
        <authorList>
            <person name="Day A.W."/>
            <person name="Ahn J."/>
            <person name="Salmond G.P.C."/>
        </authorList>
    </citation>
    <scope>NUCLEOTIDE SEQUENCE [LARGE SCALE GENOMIC DNA]</scope>
</reference>
<feature type="transmembrane region" description="Helical" evidence="1">
    <location>
        <begin position="87"/>
        <end position="104"/>
    </location>
</feature>
<dbReference type="EMBL" id="MH460460">
    <property type="protein sequence ID" value="AXG66586.1"/>
    <property type="molecule type" value="Genomic_DNA"/>
</dbReference>
<keyword evidence="1" id="KW-0812">Transmembrane</keyword>
<feature type="transmembrane region" description="Helical" evidence="1">
    <location>
        <begin position="56"/>
        <end position="75"/>
    </location>
</feature>
<evidence type="ECO:0000313" key="3">
    <source>
        <dbReference type="Proteomes" id="UP000263742"/>
    </source>
</evidence>